<comment type="caution">
    <text evidence="2">The sequence shown here is derived from an EMBL/GenBank/DDBJ whole genome shotgun (WGS) entry which is preliminary data.</text>
</comment>
<keyword evidence="3" id="KW-1185">Reference proteome</keyword>
<dbReference type="AlphaFoldDB" id="A0A834P3X0"/>
<reference evidence="2" key="1">
    <citation type="journal article" date="2020" name="G3 (Bethesda)">
        <title>High-Quality Assemblies for Three Invasive Social Wasps from the &lt;i&gt;Vespula&lt;/i&gt; Genus.</title>
        <authorList>
            <person name="Harrop T.W.R."/>
            <person name="Guhlin J."/>
            <person name="McLaughlin G.M."/>
            <person name="Permina E."/>
            <person name="Stockwell P."/>
            <person name="Gilligan J."/>
            <person name="Le Lec M.F."/>
            <person name="Gruber M.A.M."/>
            <person name="Quinn O."/>
            <person name="Lovegrove M."/>
            <person name="Duncan E.J."/>
            <person name="Remnant E.J."/>
            <person name="Van Eeckhoven J."/>
            <person name="Graham B."/>
            <person name="Knapp R.A."/>
            <person name="Langford K.W."/>
            <person name="Kronenberg Z."/>
            <person name="Press M.O."/>
            <person name="Eacker S.M."/>
            <person name="Wilson-Rankin E.E."/>
            <person name="Purcell J."/>
            <person name="Lester P.J."/>
            <person name="Dearden P.K."/>
        </authorList>
    </citation>
    <scope>NUCLEOTIDE SEQUENCE</scope>
    <source>
        <strain evidence="2">Volc-1</strain>
    </source>
</reference>
<dbReference type="Proteomes" id="UP000600918">
    <property type="component" value="Unassembled WGS sequence"/>
</dbReference>
<sequence>MHNVIRSTRVFVSKRQRAGVVRAEERVRWLVVVVLVLVVIDSTAGGSSSVGNGGCETRGGKGRGWSKDYLFRSSASISHLSREPPPPLGDSVFPKLGQPNDVLSAISRMVAPA</sequence>
<proteinExistence type="predicted"/>
<organism evidence="2 3">
    <name type="scientific">Vespula pensylvanica</name>
    <name type="common">Western yellow jacket</name>
    <name type="synonym">Wasp</name>
    <dbReference type="NCBI Taxonomy" id="30213"/>
    <lineage>
        <taxon>Eukaryota</taxon>
        <taxon>Metazoa</taxon>
        <taxon>Ecdysozoa</taxon>
        <taxon>Arthropoda</taxon>
        <taxon>Hexapoda</taxon>
        <taxon>Insecta</taxon>
        <taxon>Pterygota</taxon>
        <taxon>Neoptera</taxon>
        <taxon>Endopterygota</taxon>
        <taxon>Hymenoptera</taxon>
        <taxon>Apocrita</taxon>
        <taxon>Aculeata</taxon>
        <taxon>Vespoidea</taxon>
        <taxon>Vespidae</taxon>
        <taxon>Vespinae</taxon>
        <taxon>Vespula</taxon>
    </lineage>
</organism>
<evidence type="ECO:0000256" key="1">
    <source>
        <dbReference type="SAM" id="MobiDB-lite"/>
    </source>
</evidence>
<accession>A0A834P3X0</accession>
<feature type="region of interest" description="Disordered" evidence="1">
    <location>
        <begin position="44"/>
        <end position="65"/>
    </location>
</feature>
<name>A0A834P3X0_VESPE</name>
<dbReference type="EMBL" id="JACSDY010000005">
    <property type="protein sequence ID" value="KAF7427285.1"/>
    <property type="molecule type" value="Genomic_DNA"/>
</dbReference>
<evidence type="ECO:0000313" key="2">
    <source>
        <dbReference type="EMBL" id="KAF7427285.1"/>
    </source>
</evidence>
<gene>
    <name evidence="2" type="ORF">H0235_006979</name>
</gene>
<evidence type="ECO:0000313" key="3">
    <source>
        <dbReference type="Proteomes" id="UP000600918"/>
    </source>
</evidence>
<protein>
    <submittedName>
        <fullName evidence="2">Uncharacterized protein</fullName>
    </submittedName>
</protein>